<dbReference type="AlphaFoldDB" id="A0A110B536"/>
<keyword evidence="1" id="KW-0812">Transmembrane</keyword>
<gene>
    <name evidence="2" type="ORF">HH1059_09630</name>
</gene>
<evidence type="ECO:0000256" key="1">
    <source>
        <dbReference type="SAM" id="Phobius"/>
    </source>
</evidence>
<feature type="transmembrane region" description="Helical" evidence="1">
    <location>
        <begin position="7"/>
        <end position="31"/>
    </location>
</feature>
<evidence type="ECO:0000313" key="3">
    <source>
        <dbReference type="Proteomes" id="UP000218890"/>
    </source>
</evidence>
<name>A0A110B536_HALHR</name>
<accession>A0A110B536</accession>
<dbReference type="KEGG" id="hhk:HH1059_09630"/>
<dbReference type="RefSeq" id="WP_096408907.1">
    <property type="nucleotide sequence ID" value="NZ_AP017372.2"/>
</dbReference>
<keyword evidence="1" id="KW-0472">Membrane</keyword>
<dbReference type="EMBL" id="AP017372">
    <property type="protein sequence ID" value="BAU57657.1"/>
    <property type="molecule type" value="Genomic_DNA"/>
</dbReference>
<keyword evidence="1" id="KW-1133">Transmembrane helix</keyword>
<dbReference type="Proteomes" id="UP000218890">
    <property type="component" value="Chromosome"/>
</dbReference>
<proteinExistence type="predicted"/>
<feature type="transmembrane region" description="Helical" evidence="1">
    <location>
        <begin position="68"/>
        <end position="88"/>
    </location>
</feature>
<feature type="transmembrane region" description="Helical" evidence="1">
    <location>
        <begin position="37"/>
        <end position="56"/>
    </location>
</feature>
<sequence>MAGRNFYTILYVIATAICVGISVYLSYFGYYSHLQELTVFFALLLGILLFGTDMMFRHYRLEGRRVWVPLGFFLVVAVFSWASNYNFLYTSFMERDVAERTVVEQFRTFREDLTATRSALADHPTIREVREERRELERELSNLYQQLTDPVRPGCGQRCRGHVEQIEQLLGERVTDLAVPAVDASAEENEQWFASYRETVISAFEDSVDDEFYEVAGLAERIEQLLSDYADPYAALRREYEDRRRAVVETRGFEVIAQLRNYSADIQRQANALLPQGDEVEHRDIHSRLDNLGEIPLSIRDGFIERSHPGVTAVSSLLALFVDFIPILFAWLIFRPDNRRRMPSKPGFGLKRQGRGRVATP</sequence>
<keyword evidence="3" id="KW-1185">Reference proteome</keyword>
<organism evidence="2 3">
    <name type="scientific">Halorhodospira halochloris</name>
    <name type="common">Ectothiorhodospira halochloris</name>
    <dbReference type="NCBI Taxonomy" id="1052"/>
    <lineage>
        <taxon>Bacteria</taxon>
        <taxon>Pseudomonadati</taxon>
        <taxon>Pseudomonadota</taxon>
        <taxon>Gammaproteobacteria</taxon>
        <taxon>Chromatiales</taxon>
        <taxon>Ectothiorhodospiraceae</taxon>
        <taxon>Halorhodospira</taxon>
    </lineage>
</organism>
<feature type="transmembrane region" description="Helical" evidence="1">
    <location>
        <begin position="313"/>
        <end position="334"/>
    </location>
</feature>
<protein>
    <submittedName>
        <fullName evidence="2">Uncharacterized protein</fullName>
    </submittedName>
</protein>
<evidence type="ECO:0000313" key="2">
    <source>
        <dbReference type="EMBL" id="BAU57657.1"/>
    </source>
</evidence>
<reference evidence="2" key="1">
    <citation type="submission" date="2016-02" db="EMBL/GenBank/DDBJ databases">
        <title>Halorhodospira halochloris DSM-1059 complete genome, version 2.</title>
        <authorList>
            <person name="Tsukatani Y."/>
        </authorList>
    </citation>
    <scope>NUCLEOTIDE SEQUENCE</scope>
    <source>
        <strain evidence="2">DSM 1059</strain>
    </source>
</reference>
<dbReference type="OrthoDB" id="5800834at2"/>